<evidence type="ECO:0000313" key="2">
    <source>
        <dbReference type="Proteomes" id="UP000266841"/>
    </source>
</evidence>
<protein>
    <submittedName>
        <fullName evidence="1">Uncharacterized protein</fullName>
    </submittedName>
</protein>
<dbReference type="Proteomes" id="UP000266841">
    <property type="component" value="Unassembled WGS sequence"/>
</dbReference>
<reference evidence="1 2" key="1">
    <citation type="journal article" date="2012" name="Genome Biol.">
        <title>Genome and low-iron response of an oceanic diatom adapted to chronic iron limitation.</title>
        <authorList>
            <person name="Lommer M."/>
            <person name="Specht M."/>
            <person name="Roy A.S."/>
            <person name="Kraemer L."/>
            <person name="Andreson R."/>
            <person name="Gutowska M.A."/>
            <person name="Wolf J."/>
            <person name="Bergner S.V."/>
            <person name="Schilhabel M.B."/>
            <person name="Klostermeier U.C."/>
            <person name="Beiko R.G."/>
            <person name="Rosenstiel P."/>
            <person name="Hippler M."/>
            <person name="Laroche J."/>
        </authorList>
    </citation>
    <scope>NUCLEOTIDE SEQUENCE [LARGE SCALE GENOMIC DNA]</scope>
    <source>
        <strain evidence="1 2">CCMP1005</strain>
    </source>
</reference>
<accession>K0S0W1</accession>
<comment type="caution">
    <text evidence="1">The sequence shown here is derived from an EMBL/GenBank/DDBJ whole genome shotgun (WGS) entry which is preliminary data.</text>
</comment>
<proteinExistence type="predicted"/>
<organism evidence="1 2">
    <name type="scientific">Thalassiosira oceanica</name>
    <name type="common">Marine diatom</name>
    <dbReference type="NCBI Taxonomy" id="159749"/>
    <lineage>
        <taxon>Eukaryota</taxon>
        <taxon>Sar</taxon>
        <taxon>Stramenopiles</taxon>
        <taxon>Ochrophyta</taxon>
        <taxon>Bacillariophyta</taxon>
        <taxon>Coscinodiscophyceae</taxon>
        <taxon>Thalassiosirophycidae</taxon>
        <taxon>Thalassiosirales</taxon>
        <taxon>Thalassiosiraceae</taxon>
        <taxon>Thalassiosira</taxon>
    </lineage>
</organism>
<name>K0S0W1_THAOC</name>
<keyword evidence="2" id="KW-1185">Reference proteome</keyword>
<evidence type="ECO:0000313" key="1">
    <source>
        <dbReference type="EMBL" id="EJK58965.1"/>
    </source>
</evidence>
<sequence>MIKSLLSVFTAEKESQVTDLRHIKLGVAQFQAHVRVRRDRGGELKEEQLAVKANAIIGAAGHFGIINLKLQAEAMQTEQTEIARPGDRDVAYGRVESLVNPPPAIEVDEVRPVTDHALPDDALYTAVCVGPHAVRRALGRDRLRLGLRQGRQAEEGVDPPELGVEVELERLVVDHERPVRAELLDCVGRLPYPLEGAAEGVWTRLEVDPPVQRAGAVLVPEPPVLGQA</sequence>
<dbReference type="EMBL" id="AGNL01023898">
    <property type="protein sequence ID" value="EJK58965.1"/>
    <property type="molecule type" value="Genomic_DNA"/>
</dbReference>
<gene>
    <name evidence="1" type="ORF">THAOC_20876</name>
</gene>
<dbReference type="AlphaFoldDB" id="K0S0W1"/>